<evidence type="ECO:0000259" key="5">
    <source>
        <dbReference type="PROSITE" id="PS50931"/>
    </source>
</evidence>
<evidence type="ECO:0000256" key="2">
    <source>
        <dbReference type="ARBA" id="ARBA00023015"/>
    </source>
</evidence>
<evidence type="ECO:0000256" key="4">
    <source>
        <dbReference type="ARBA" id="ARBA00023163"/>
    </source>
</evidence>
<dbReference type="GO" id="GO:0003700">
    <property type="term" value="F:DNA-binding transcription factor activity"/>
    <property type="evidence" value="ECO:0007669"/>
    <property type="project" value="InterPro"/>
</dbReference>
<evidence type="ECO:0000313" key="7">
    <source>
        <dbReference type="Proteomes" id="UP000571084"/>
    </source>
</evidence>
<keyword evidence="4" id="KW-0804">Transcription</keyword>
<proteinExistence type="inferred from homology"/>
<dbReference type="EMBL" id="JACHHQ010000002">
    <property type="protein sequence ID" value="MBB5199096.1"/>
    <property type="molecule type" value="Genomic_DNA"/>
</dbReference>
<dbReference type="PANTHER" id="PTHR30118">
    <property type="entry name" value="HTH-TYPE TRANSCRIPTIONAL REGULATOR LEUO-RELATED"/>
    <property type="match status" value="1"/>
</dbReference>
<comment type="similarity">
    <text evidence="1">Belongs to the LysR transcriptional regulatory family.</text>
</comment>
<dbReference type="InterPro" id="IPR036388">
    <property type="entry name" value="WH-like_DNA-bd_sf"/>
</dbReference>
<dbReference type="GO" id="GO:0003677">
    <property type="term" value="F:DNA binding"/>
    <property type="evidence" value="ECO:0007669"/>
    <property type="project" value="UniProtKB-KW"/>
</dbReference>
<dbReference type="RefSeq" id="WP_168055512.1">
    <property type="nucleotide sequence ID" value="NZ_JAAOZT010000006.1"/>
</dbReference>
<dbReference type="SUPFAM" id="SSF53850">
    <property type="entry name" value="Periplasmic binding protein-like II"/>
    <property type="match status" value="1"/>
</dbReference>
<dbReference type="InterPro" id="IPR000847">
    <property type="entry name" value="LysR_HTH_N"/>
</dbReference>
<dbReference type="SUPFAM" id="SSF46785">
    <property type="entry name" value="Winged helix' DNA-binding domain"/>
    <property type="match status" value="1"/>
</dbReference>
<sequence>MATLMEERTVTKAAVRLGVSQSALSYTLERMRVRFADPLFVRVGNKMSPTPFADRLGAASARVLRTVETEMEGLTPFDPATTQREFRLLVNEVGAMTMVPKLIRLLASVAPGARLAPERGDSSTLAKALATGQIDLAAGHFANVDDRLYQQLLFKRDYVCIARRDHPYISDAISLKEFSQAPQILVDAAPVTQDWINALLSKHSLRPTIAMTSQHIAAIPFFVANSDMISIIPKEVYDLFLPIAAIKKITFPVPIPPIDIRQYWHARLASDPALRFFRELVFEATREN</sequence>
<name>A0A840RQ13_9BURK</name>
<evidence type="ECO:0000313" key="6">
    <source>
        <dbReference type="EMBL" id="MBB5199096.1"/>
    </source>
</evidence>
<gene>
    <name evidence="6" type="ORF">HNR39_000923</name>
</gene>
<dbReference type="CDD" id="cd08459">
    <property type="entry name" value="PBP2_DntR_NahR_LinR_like"/>
    <property type="match status" value="1"/>
</dbReference>
<dbReference type="InterPro" id="IPR050389">
    <property type="entry name" value="LysR-type_TF"/>
</dbReference>
<evidence type="ECO:0000256" key="3">
    <source>
        <dbReference type="ARBA" id="ARBA00023125"/>
    </source>
</evidence>
<evidence type="ECO:0000256" key="1">
    <source>
        <dbReference type="ARBA" id="ARBA00009437"/>
    </source>
</evidence>
<dbReference type="InterPro" id="IPR036390">
    <property type="entry name" value="WH_DNA-bd_sf"/>
</dbReference>
<reference evidence="6 7" key="1">
    <citation type="submission" date="2020-08" db="EMBL/GenBank/DDBJ databases">
        <title>Genomic Encyclopedia of Type Strains, Phase IV (KMG-IV): sequencing the most valuable type-strain genomes for metagenomic binning, comparative biology and taxonomic classification.</title>
        <authorList>
            <person name="Goeker M."/>
        </authorList>
    </citation>
    <scope>NUCLEOTIDE SEQUENCE [LARGE SCALE GENOMIC DNA]</scope>
    <source>
        <strain evidence="6 7">DSM 23240</strain>
    </source>
</reference>
<keyword evidence="3 6" id="KW-0238">DNA-binding</keyword>
<protein>
    <submittedName>
        <fullName evidence="6">DNA-binding transcriptional LysR family regulator</fullName>
    </submittedName>
</protein>
<dbReference type="AlphaFoldDB" id="A0A840RQ13"/>
<keyword evidence="7" id="KW-1185">Reference proteome</keyword>
<dbReference type="Pfam" id="PF00126">
    <property type="entry name" value="HTH_1"/>
    <property type="match status" value="1"/>
</dbReference>
<feature type="domain" description="HTH lysR-type" evidence="5">
    <location>
        <begin position="1"/>
        <end position="50"/>
    </location>
</feature>
<dbReference type="Proteomes" id="UP000571084">
    <property type="component" value="Unassembled WGS sequence"/>
</dbReference>
<accession>A0A840RQ13</accession>
<dbReference type="InterPro" id="IPR005119">
    <property type="entry name" value="LysR_subst-bd"/>
</dbReference>
<dbReference type="Pfam" id="PF03466">
    <property type="entry name" value="LysR_substrate"/>
    <property type="match status" value="1"/>
</dbReference>
<dbReference type="Gene3D" id="3.40.190.10">
    <property type="entry name" value="Periplasmic binding protein-like II"/>
    <property type="match status" value="2"/>
</dbReference>
<comment type="caution">
    <text evidence="6">The sequence shown here is derived from an EMBL/GenBank/DDBJ whole genome shotgun (WGS) entry which is preliminary data.</text>
</comment>
<keyword evidence="2" id="KW-0805">Transcription regulation</keyword>
<dbReference type="PANTHER" id="PTHR30118:SF15">
    <property type="entry name" value="TRANSCRIPTIONAL REGULATORY PROTEIN"/>
    <property type="match status" value="1"/>
</dbReference>
<organism evidence="6 7">
    <name type="scientific">Glaciimonas immobilis</name>
    <dbReference type="NCBI Taxonomy" id="728004"/>
    <lineage>
        <taxon>Bacteria</taxon>
        <taxon>Pseudomonadati</taxon>
        <taxon>Pseudomonadota</taxon>
        <taxon>Betaproteobacteria</taxon>
        <taxon>Burkholderiales</taxon>
        <taxon>Oxalobacteraceae</taxon>
        <taxon>Glaciimonas</taxon>
    </lineage>
</organism>
<dbReference type="Gene3D" id="1.10.10.10">
    <property type="entry name" value="Winged helix-like DNA-binding domain superfamily/Winged helix DNA-binding domain"/>
    <property type="match status" value="1"/>
</dbReference>
<dbReference type="PROSITE" id="PS50931">
    <property type="entry name" value="HTH_LYSR"/>
    <property type="match status" value="1"/>
</dbReference>